<dbReference type="Gene3D" id="3.40.630.30">
    <property type="match status" value="1"/>
</dbReference>
<evidence type="ECO:0000313" key="6">
    <source>
        <dbReference type="Proteomes" id="UP001165289"/>
    </source>
</evidence>
<dbReference type="Pfam" id="PF00583">
    <property type="entry name" value="Acetyltransf_1"/>
    <property type="match status" value="1"/>
</dbReference>
<dbReference type="EMBL" id="JAKMXF010000011">
    <property type="protein sequence ID" value="KAI6661524.1"/>
    <property type="molecule type" value="Genomic_DNA"/>
</dbReference>
<dbReference type="PANTHER" id="PTHR10545">
    <property type="entry name" value="DIAMINE N-ACETYLTRANSFERASE"/>
    <property type="match status" value="1"/>
</dbReference>
<accession>A0AAV7KN71</accession>
<evidence type="ECO:0000259" key="4">
    <source>
        <dbReference type="PROSITE" id="PS51186"/>
    </source>
</evidence>
<evidence type="ECO:0000256" key="1">
    <source>
        <dbReference type="ARBA" id="ARBA00008694"/>
    </source>
</evidence>
<dbReference type="PROSITE" id="PS51186">
    <property type="entry name" value="GNAT"/>
    <property type="match status" value="1"/>
</dbReference>
<gene>
    <name evidence="5" type="ORF">LOD99_13397</name>
</gene>
<name>A0AAV7KN71_9METZ</name>
<sequence length="174" mass="20106">MASALEGQYLKKDNSNIVIRKWEESDLENMSKLLRKVTETQDYPEQCLDIESLRKDMFGTQVWLYGYLAEVVIQGEAVSIGIAVANLSYNLSRVLSITILYILPDWRNKGVGRGLLDAMKQFAISLKCKFIHWTDEYKNTIVTNISKKKADYTQPHWIMYTMNEADMEKLLKPS</sequence>
<comment type="caution">
    <text evidence="5">The sequence shown here is derived from an EMBL/GenBank/DDBJ whole genome shotgun (WGS) entry which is preliminary data.</text>
</comment>
<evidence type="ECO:0000256" key="2">
    <source>
        <dbReference type="ARBA" id="ARBA00022679"/>
    </source>
</evidence>
<protein>
    <submittedName>
        <fullName evidence="5">Diamine N-acetyltransferase</fullName>
    </submittedName>
</protein>
<dbReference type="PANTHER" id="PTHR10545:SF29">
    <property type="entry name" value="GH14572P-RELATED"/>
    <property type="match status" value="1"/>
</dbReference>
<dbReference type="SUPFAM" id="SSF55729">
    <property type="entry name" value="Acyl-CoA N-acyltransferases (Nat)"/>
    <property type="match status" value="1"/>
</dbReference>
<dbReference type="InterPro" id="IPR000182">
    <property type="entry name" value="GNAT_dom"/>
</dbReference>
<dbReference type="InterPro" id="IPR051016">
    <property type="entry name" value="Diverse_Substrate_AcTransf"/>
</dbReference>
<comment type="similarity">
    <text evidence="1">Belongs to the acetyltransferase family.</text>
</comment>
<keyword evidence="6" id="KW-1185">Reference proteome</keyword>
<proteinExistence type="inferred from homology"/>
<feature type="domain" description="N-acetyltransferase" evidence="4">
    <location>
        <begin position="17"/>
        <end position="172"/>
    </location>
</feature>
<dbReference type="Proteomes" id="UP001165289">
    <property type="component" value="Unassembled WGS sequence"/>
</dbReference>
<evidence type="ECO:0000256" key="3">
    <source>
        <dbReference type="ARBA" id="ARBA00023315"/>
    </source>
</evidence>
<dbReference type="AlphaFoldDB" id="A0AAV7KN71"/>
<keyword evidence="2" id="KW-0808">Transferase</keyword>
<keyword evidence="3" id="KW-0012">Acyltransferase</keyword>
<reference evidence="5 6" key="1">
    <citation type="journal article" date="2023" name="BMC Biol.">
        <title>The compact genome of the sponge Oopsacas minuta (Hexactinellida) is lacking key metazoan core genes.</title>
        <authorList>
            <person name="Santini S."/>
            <person name="Schenkelaars Q."/>
            <person name="Jourda C."/>
            <person name="Duchesne M."/>
            <person name="Belahbib H."/>
            <person name="Rocher C."/>
            <person name="Selva M."/>
            <person name="Riesgo A."/>
            <person name="Vervoort M."/>
            <person name="Leys S.P."/>
            <person name="Kodjabachian L."/>
            <person name="Le Bivic A."/>
            <person name="Borchiellini C."/>
            <person name="Claverie J.M."/>
            <person name="Renard E."/>
        </authorList>
    </citation>
    <scope>NUCLEOTIDE SEQUENCE [LARGE SCALE GENOMIC DNA]</scope>
    <source>
        <strain evidence="5">SPO-2</strain>
    </source>
</reference>
<dbReference type="CDD" id="cd04301">
    <property type="entry name" value="NAT_SF"/>
    <property type="match status" value="1"/>
</dbReference>
<dbReference type="InterPro" id="IPR016181">
    <property type="entry name" value="Acyl_CoA_acyltransferase"/>
</dbReference>
<organism evidence="5 6">
    <name type="scientific">Oopsacas minuta</name>
    <dbReference type="NCBI Taxonomy" id="111878"/>
    <lineage>
        <taxon>Eukaryota</taxon>
        <taxon>Metazoa</taxon>
        <taxon>Porifera</taxon>
        <taxon>Hexactinellida</taxon>
        <taxon>Hexasterophora</taxon>
        <taxon>Lyssacinosida</taxon>
        <taxon>Leucopsacidae</taxon>
        <taxon>Oopsacas</taxon>
    </lineage>
</organism>
<evidence type="ECO:0000313" key="5">
    <source>
        <dbReference type="EMBL" id="KAI6661524.1"/>
    </source>
</evidence>
<dbReference type="GO" id="GO:0008080">
    <property type="term" value="F:N-acetyltransferase activity"/>
    <property type="evidence" value="ECO:0007669"/>
    <property type="project" value="UniProtKB-ARBA"/>
</dbReference>